<name>A0ACB7YHG9_9ERIC</name>
<proteinExistence type="predicted"/>
<protein>
    <submittedName>
        <fullName evidence="1">Uncharacterized protein</fullName>
    </submittedName>
</protein>
<reference evidence="1 2" key="1">
    <citation type="journal article" date="2021" name="Hortic Res">
        <title>High-quality reference genome and annotation aids understanding of berry development for evergreen blueberry (Vaccinium darrowii).</title>
        <authorList>
            <person name="Yu J."/>
            <person name="Hulse-Kemp A.M."/>
            <person name="Babiker E."/>
            <person name="Staton M."/>
        </authorList>
    </citation>
    <scope>NUCLEOTIDE SEQUENCE [LARGE SCALE GENOMIC DNA]</scope>
    <source>
        <strain evidence="2">cv. NJ 8807/NJ 8810</strain>
        <tissue evidence="1">Young leaf</tissue>
    </source>
</reference>
<organism evidence="1 2">
    <name type="scientific">Vaccinium darrowii</name>
    <dbReference type="NCBI Taxonomy" id="229202"/>
    <lineage>
        <taxon>Eukaryota</taxon>
        <taxon>Viridiplantae</taxon>
        <taxon>Streptophyta</taxon>
        <taxon>Embryophyta</taxon>
        <taxon>Tracheophyta</taxon>
        <taxon>Spermatophyta</taxon>
        <taxon>Magnoliopsida</taxon>
        <taxon>eudicotyledons</taxon>
        <taxon>Gunneridae</taxon>
        <taxon>Pentapetalae</taxon>
        <taxon>asterids</taxon>
        <taxon>Ericales</taxon>
        <taxon>Ericaceae</taxon>
        <taxon>Vaccinioideae</taxon>
        <taxon>Vaccinieae</taxon>
        <taxon>Vaccinium</taxon>
    </lineage>
</organism>
<dbReference type="EMBL" id="CM037158">
    <property type="protein sequence ID" value="KAH7853061.1"/>
    <property type="molecule type" value="Genomic_DNA"/>
</dbReference>
<sequence length="275" mass="30314">MDLLFRSKYNNFLSDCQLPNPVPPAHPLNSSLSLITFADLSHNSLSSSIPDAFGKMISLVHLNLAYNDFPGSIPKSFNNLSRLQSLDLEANSLTDQLDKFLDKLSGSGKSLQILNLGLNQLRGTLPDFTRFSSLRELYLPYNQLTPTSFQQVLPNLGALNLHRNRISGMLPDLTVSQSLTVLNLGDNSLNGTIDKSVGQLSGLEYLDISSNSLEGVISEAHFSNLSSLKILDFSFNSLVFNISSNWIPPFQLDVIGLASCKLGPDFPKWLRNQNN</sequence>
<comment type="caution">
    <text evidence="1">The sequence shown here is derived from an EMBL/GenBank/DDBJ whole genome shotgun (WGS) entry which is preliminary data.</text>
</comment>
<accession>A0ACB7YHG9</accession>
<evidence type="ECO:0000313" key="2">
    <source>
        <dbReference type="Proteomes" id="UP000828048"/>
    </source>
</evidence>
<evidence type="ECO:0000313" key="1">
    <source>
        <dbReference type="EMBL" id="KAH7853061.1"/>
    </source>
</evidence>
<keyword evidence="2" id="KW-1185">Reference proteome</keyword>
<gene>
    <name evidence="1" type="ORF">Vadar_032732</name>
</gene>
<dbReference type="Proteomes" id="UP000828048">
    <property type="component" value="Chromosome 8"/>
</dbReference>